<organism evidence="1 2">
    <name type="scientific">Parabacteroides distasonis str. 3776 D15 i</name>
    <dbReference type="NCBI Taxonomy" id="1339342"/>
    <lineage>
        <taxon>Bacteria</taxon>
        <taxon>Pseudomonadati</taxon>
        <taxon>Bacteroidota</taxon>
        <taxon>Bacteroidia</taxon>
        <taxon>Bacteroidales</taxon>
        <taxon>Tannerellaceae</taxon>
        <taxon>Parabacteroides</taxon>
    </lineage>
</organism>
<evidence type="ECO:0000313" key="2">
    <source>
        <dbReference type="Proteomes" id="UP000027850"/>
    </source>
</evidence>
<accession>A0AB34L2R4</accession>
<dbReference type="AlphaFoldDB" id="A0AB34L2R4"/>
<protein>
    <submittedName>
        <fullName evidence="1">Uncharacterized protein</fullName>
    </submittedName>
</protein>
<dbReference type="Proteomes" id="UP000027850">
    <property type="component" value="Unassembled WGS sequence"/>
</dbReference>
<evidence type="ECO:0000313" key="1">
    <source>
        <dbReference type="EMBL" id="KDS34596.1"/>
    </source>
</evidence>
<dbReference type="RefSeq" id="WP_036618970.1">
    <property type="nucleotide sequence ID" value="NZ_JNHK01000098.1"/>
</dbReference>
<name>A0AB34L2R4_PARDI</name>
<sequence>MNVYLDILEPIIVECLSKMGIKEKLIEQIRKRLLKLRKDILSLNKDSEECKFLGFVHPRYKSSQIQVEATGDHFFFEIPEPYKSELEDKSFKFYSHTRPETNYHQELKEFISKEYPEITHINDFINDCIKTTANYFLQALRNGASKHNNLINGIQSVVESEDYEQLDIYTFETDYFTYNCMMEIYRQLRKRKNRFIVESFEDIERLKWFTSSCGVGGFVILDYYDHEYLLVSKRSKTAACPQYWHFSFDETFDVRDTTGIATNLSIKQCLEKALQEEVFIFQEEDNNKRNVTPGLIVAGMIQNEMRFEFELFINVYVHLNNKCDFQEIIDNYNVAPDAENENSEMYIIPASKVSAFLRDRKKVTPESRLLCKAYEVSNKFIYKILNRI</sequence>
<reference evidence="1 2" key="1">
    <citation type="submission" date="2014-04" db="EMBL/GenBank/DDBJ databases">
        <authorList>
            <person name="Sears C."/>
            <person name="Carroll K."/>
            <person name="Sack B.R."/>
            <person name="Qadri F."/>
            <person name="Myers L.L."/>
            <person name="Chung G.-T."/>
            <person name="Escheverria P."/>
            <person name="Fraser C.M."/>
            <person name="Sadzewicz L."/>
            <person name="Shefchek K.A."/>
            <person name="Tallon L."/>
            <person name="Das S.P."/>
            <person name="Daugherty S."/>
            <person name="Mongodin E.F."/>
        </authorList>
    </citation>
    <scope>NUCLEOTIDE SEQUENCE [LARGE SCALE GENOMIC DNA]</scope>
    <source>
        <strain evidence="1 2">3776 D15 i</strain>
    </source>
</reference>
<gene>
    <name evidence="1" type="ORF">M091_3055</name>
</gene>
<comment type="caution">
    <text evidence="1">The sequence shown here is derived from an EMBL/GenBank/DDBJ whole genome shotgun (WGS) entry which is preliminary data.</text>
</comment>
<proteinExistence type="predicted"/>
<dbReference type="EMBL" id="JNHK01000098">
    <property type="protein sequence ID" value="KDS34596.1"/>
    <property type="molecule type" value="Genomic_DNA"/>
</dbReference>